<keyword evidence="2" id="KW-1185">Reference proteome</keyword>
<evidence type="ECO:0000313" key="2">
    <source>
        <dbReference type="Proteomes" id="UP001172728"/>
    </source>
</evidence>
<protein>
    <submittedName>
        <fullName evidence="1">Uncharacterized protein</fullName>
    </submittedName>
</protein>
<reference evidence="1" key="1">
    <citation type="submission" date="2023-06" db="EMBL/GenBank/DDBJ databases">
        <title>Sysu t00192.</title>
        <authorList>
            <person name="Gao L."/>
            <person name="Fang B.-Z."/>
            <person name="Li W.-J."/>
        </authorList>
    </citation>
    <scope>NUCLEOTIDE SEQUENCE</scope>
    <source>
        <strain evidence="1">SYSU T00192</strain>
    </source>
</reference>
<evidence type="ECO:0000313" key="1">
    <source>
        <dbReference type="EMBL" id="MDN4476020.1"/>
    </source>
</evidence>
<dbReference type="EMBL" id="JAUHPW010000006">
    <property type="protein sequence ID" value="MDN4476020.1"/>
    <property type="molecule type" value="Genomic_DNA"/>
</dbReference>
<organism evidence="1 2">
    <name type="scientific">Demequina litoralis</name>
    <dbReference type="NCBI Taxonomy" id="3051660"/>
    <lineage>
        <taxon>Bacteria</taxon>
        <taxon>Bacillati</taxon>
        <taxon>Actinomycetota</taxon>
        <taxon>Actinomycetes</taxon>
        <taxon>Micrococcales</taxon>
        <taxon>Demequinaceae</taxon>
        <taxon>Demequina</taxon>
    </lineage>
</organism>
<dbReference type="Proteomes" id="UP001172728">
    <property type="component" value="Unassembled WGS sequence"/>
</dbReference>
<accession>A0ABT8GA56</accession>
<name>A0ABT8GA56_9MICO</name>
<sequence length="363" mass="38357">MSRWGQVLGASAGVLVGAGLLYGTYLTVSPVLFPEDGRTAAPAASASPSSSASATAAEVDGCVWESLRKKQRPGYLKDEPEGLPQARRMTDATWECIDESWAVEVHSAGGDTWRPGGTAQALYLAAPDGDLLKLFDLRTDVAVTVLESDIDARLAWTARQGEGDGFQVVQVELDTGFVLDAWGDGEVPSLQRDRQGNVYDVEPFGPFDGGGTLWAGYSGSGVLQSLFVREDDAQFRAFASQRVLDTLVEEGAVDAQADPGVEVWTSKGGTTAVYLAQQLDDSGRNPGSTGAGTWVVVDLVKDEWRLAAASLPAQLCLPAPGTYVPGTYRDPGELQAVCRKGANERVYRLTVGGDPVEVDAGGP</sequence>
<proteinExistence type="predicted"/>
<gene>
    <name evidence="1" type="ORF">QQX09_09160</name>
</gene>
<comment type="caution">
    <text evidence="1">The sequence shown here is derived from an EMBL/GenBank/DDBJ whole genome shotgun (WGS) entry which is preliminary data.</text>
</comment>
<dbReference type="RefSeq" id="WP_301133730.1">
    <property type="nucleotide sequence ID" value="NZ_JAUHPW010000006.1"/>
</dbReference>